<name>A0A291B733_9GAMM</name>
<dbReference type="EMBL" id="CP020660">
    <property type="protein sequence ID" value="ATF08812.1"/>
    <property type="molecule type" value="Genomic_DNA"/>
</dbReference>
<sequence length="150" mass="18029">MLKIKNKGTIQHLVINFTGLQIYDKGERKVKKHRTDRPRRVWCKLHLTVDINTHKIIATELSASNVTDSEVLPNFCKQTRQKINEISDNSLYKTNNVTKAFVLGERFYSFHQKNIFWKRSHSRNLDVDYQMLYDSNKFRRMKYFCHKRFS</sequence>
<evidence type="ECO:0000259" key="1">
    <source>
        <dbReference type="Pfam" id="PF01609"/>
    </source>
</evidence>
<dbReference type="GO" id="GO:0004803">
    <property type="term" value="F:transposase activity"/>
    <property type="evidence" value="ECO:0007669"/>
    <property type="project" value="InterPro"/>
</dbReference>
<dbReference type="KEGG" id="elux:BTN50_0275"/>
<dbReference type="PANTHER" id="PTHR34631:SF3">
    <property type="entry name" value="ISSOD12 TRANSPOSASE TNPA_ISSOD12"/>
    <property type="match status" value="1"/>
</dbReference>
<organism evidence="2 3">
    <name type="scientific">Candidatus Enterovibrio altilux</name>
    <dbReference type="NCBI Taxonomy" id="1927128"/>
    <lineage>
        <taxon>Bacteria</taxon>
        <taxon>Pseudomonadati</taxon>
        <taxon>Pseudomonadota</taxon>
        <taxon>Gammaproteobacteria</taxon>
        <taxon>Vibrionales</taxon>
        <taxon>Vibrionaceae</taxon>
        <taxon>Enterovibrio</taxon>
    </lineage>
</organism>
<dbReference type="GO" id="GO:0006313">
    <property type="term" value="P:DNA transposition"/>
    <property type="evidence" value="ECO:0007669"/>
    <property type="project" value="InterPro"/>
</dbReference>
<dbReference type="InterPro" id="IPR002559">
    <property type="entry name" value="Transposase_11"/>
</dbReference>
<proteinExistence type="predicted"/>
<accession>A0A291B733</accession>
<gene>
    <name evidence="2" type="ORF">BTN50_0275</name>
</gene>
<dbReference type="AlphaFoldDB" id="A0A291B733"/>
<evidence type="ECO:0000313" key="2">
    <source>
        <dbReference type="EMBL" id="ATF08812.1"/>
    </source>
</evidence>
<dbReference type="GO" id="GO:0003677">
    <property type="term" value="F:DNA binding"/>
    <property type="evidence" value="ECO:0007669"/>
    <property type="project" value="InterPro"/>
</dbReference>
<feature type="domain" description="Transposase IS4-like" evidence="1">
    <location>
        <begin position="9"/>
        <end position="82"/>
    </location>
</feature>
<protein>
    <submittedName>
        <fullName evidence="2">Mobile element protein</fullName>
    </submittedName>
</protein>
<dbReference type="Proteomes" id="UP000218160">
    <property type="component" value="Chromosome 1"/>
</dbReference>
<evidence type="ECO:0000313" key="3">
    <source>
        <dbReference type="Proteomes" id="UP000218160"/>
    </source>
</evidence>
<dbReference type="PANTHER" id="PTHR34631">
    <property type="match status" value="1"/>
</dbReference>
<dbReference type="InterPro" id="IPR053172">
    <property type="entry name" value="Tn903_transposase"/>
</dbReference>
<keyword evidence="3" id="KW-1185">Reference proteome</keyword>
<reference evidence="3" key="1">
    <citation type="submission" date="2017-04" db="EMBL/GenBank/DDBJ databases">
        <title>Genome evolution of the luminous symbionts of deep sea anglerfish.</title>
        <authorList>
            <person name="Hendry T.A."/>
        </authorList>
    </citation>
    <scope>NUCLEOTIDE SEQUENCE [LARGE SCALE GENOMIC DNA]</scope>
</reference>
<dbReference type="Pfam" id="PF01609">
    <property type="entry name" value="DDE_Tnp_1"/>
    <property type="match status" value="1"/>
</dbReference>